<accession>A0A0K9GWQ3</accession>
<evidence type="ECO:0000313" key="5">
    <source>
        <dbReference type="Proteomes" id="UP000037146"/>
    </source>
</evidence>
<evidence type="ECO:0000313" key="4">
    <source>
        <dbReference type="EMBL" id="KMY51046.1"/>
    </source>
</evidence>
<sequence length="214" mass="24600">MNNSKGGIYREFIKRPMDFILSLLAIIVLSPVFLVVAILVRTKLGSPVLFKQKRPGMNEKIFMMYKFRTMTDERDENGELLPDSVRLTKFGKLLRSTSLDELPELFNILKGDMSIIGPRPLLVQYLRLYNNHQKRRHEVRPGLSGLAQISGRNAISWEDKFNLDVQYVDSVSFIGDWKIILLTIKKVFVREGINSETAATIEPFKGAKKERIEL</sequence>
<dbReference type="InterPro" id="IPR003362">
    <property type="entry name" value="Bact_transf"/>
</dbReference>
<keyword evidence="2" id="KW-0812">Transmembrane</keyword>
<name>A0A0K9GWQ3_9BACI</name>
<dbReference type="RefSeq" id="WP_049682398.1">
    <property type="nucleotide sequence ID" value="NZ_LFZW01000001.1"/>
</dbReference>
<gene>
    <name evidence="4" type="ORF">AC625_17175</name>
</gene>
<dbReference type="STRING" id="1679170.AC625_17175"/>
<keyword evidence="2" id="KW-1133">Transmembrane helix</keyword>
<feature type="transmembrane region" description="Helical" evidence="2">
    <location>
        <begin position="20"/>
        <end position="40"/>
    </location>
</feature>
<feature type="domain" description="Bacterial sugar transferase" evidence="3">
    <location>
        <begin position="14"/>
        <end position="188"/>
    </location>
</feature>
<dbReference type="EMBL" id="LFZW01000001">
    <property type="protein sequence ID" value="KMY51046.1"/>
    <property type="molecule type" value="Genomic_DNA"/>
</dbReference>
<organism evidence="4 5">
    <name type="scientific">Peribacillus loiseleuriae</name>
    <dbReference type="NCBI Taxonomy" id="1679170"/>
    <lineage>
        <taxon>Bacteria</taxon>
        <taxon>Bacillati</taxon>
        <taxon>Bacillota</taxon>
        <taxon>Bacilli</taxon>
        <taxon>Bacillales</taxon>
        <taxon>Bacillaceae</taxon>
        <taxon>Peribacillus</taxon>
    </lineage>
</organism>
<dbReference type="Proteomes" id="UP000037146">
    <property type="component" value="Unassembled WGS sequence"/>
</dbReference>
<proteinExistence type="inferred from homology"/>
<comment type="similarity">
    <text evidence="1">Belongs to the bacterial sugar transferase family.</text>
</comment>
<keyword evidence="5" id="KW-1185">Reference proteome</keyword>
<keyword evidence="2" id="KW-0472">Membrane</keyword>
<evidence type="ECO:0000259" key="3">
    <source>
        <dbReference type="Pfam" id="PF02397"/>
    </source>
</evidence>
<dbReference type="PATRIC" id="fig|1679170.3.peg.3906"/>
<dbReference type="AlphaFoldDB" id="A0A0K9GWQ3"/>
<reference evidence="5" key="1">
    <citation type="submission" date="2015-07" db="EMBL/GenBank/DDBJ databases">
        <title>Genome sequencing project for genomic taxonomy and phylogenomics of Bacillus-like bacteria.</title>
        <authorList>
            <person name="Liu B."/>
            <person name="Wang J."/>
            <person name="Zhu Y."/>
            <person name="Liu G."/>
            <person name="Chen Q."/>
            <person name="Chen Z."/>
            <person name="Lan J."/>
            <person name="Che J."/>
            <person name="Ge C."/>
            <person name="Shi H."/>
            <person name="Pan Z."/>
            <person name="Liu X."/>
        </authorList>
    </citation>
    <scope>NUCLEOTIDE SEQUENCE [LARGE SCALE GENOMIC DNA]</scope>
    <source>
        <strain evidence="5">FJAT-27997</strain>
    </source>
</reference>
<comment type="caution">
    <text evidence="4">The sequence shown here is derived from an EMBL/GenBank/DDBJ whole genome shotgun (WGS) entry which is preliminary data.</text>
</comment>
<dbReference type="PANTHER" id="PTHR30576:SF8">
    <property type="entry name" value="UNDECAPRENYL-PHOSPHATE GALACTOSE PHOSPHOTRANSFERASE"/>
    <property type="match status" value="1"/>
</dbReference>
<evidence type="ECO:0000256" key="1">
    <source>
        <dbReference type="ARBA" id="ARBA00006464"/>
    </source>
</evidence>
<dbReference type="Pfam" id="PF02397">
    <property type="entry name" value="Bac_transf"/>
    <property type="match status" value="1"/>
</dbReference>
<dbReference type="GO" id="GO:0016780">
    <property type="term" value="F:phosphotransferase activity, for other substituted phosphate groups"/>
    <property type="evidence" value="ECO:0007669"/>
    <property type="project" value="TreeGrafter"/>
</dbReference>
<dbReference type="OrthoDB" id="9808602at2"/>
<dbReference type="PANTHER" id="PTHR30576">
    <property type="entry name" value="COLANIC BIOSYNTHESIS UDP-GLUCOSE LIPID CARRIER TRANSFERASE"/>
    <property type="match status" value="1"/>
</dbReference>
<evidence type="ECO:0000256" key="2">
    <source>
        <dbReference type="SAM" id="Phobius"/>
    </source>
</evidence>
<keyword evidence="4" id="KW-0808">Transferase</keyword>
<protein>
    <submittedName>
        <fullName evidence="4">Sugar transferase</fullName>
    </submittedName>
</protein>